<gene>
    <name evidence="1" type="ORF">GCM10009733_021150</name>
</gene>
<name>A0ABP4QX75_9ACTN</name>
<sequence length="112" mass="12365">MTLAEIKRRVQPGQVYDVTNHYITRTDHPAYGTTRRAVTRVTANRFYMAEDAGGRESPIEWPRAAQVSIDANGVIRLCGGGVSQKPDEPFLTLTPVIGRSGQYEGIVERSST</sequence>
<dbReference type="EMBL" id="BAAAMU010000011">
    <property type="protein sequence ID" value="GAA1624260.1"/>
    <property type="molecule type" value="Genomic_DNA"/>
</dbReference>
<protein>
    <submittedName>
        <fullName evidence="1">Uncharacterized protein</fullName>
    </submittedName>
</protein>
<dbReference type="RefSeq" id="WP_346103576.1">
    <property type="nucleotide sequence ID" value="NZ_BAAAMU010000011.1"/>
</dbReference>
<evidence type="ECO:0000313" key="2">
    <source>
        <dbReference type="Proteomes" id="UP001500064"/>
    </source>
</evidence>
<dbReference type="Proteomes" id="UP001500064">
    <property type="component" value="Unassembled WGS sequence"/>
</dbReference>
<comment type="caution">
    <text evidence="1">The sequence shown here is derived from an EMBL/GenBank/DDBJ whole genome shotgun (WGS) entry which is preliminary data.</text>
</comment>
<evidence type="ECO:0000313" key="1">
    <source>
        <dbReference type="EMBL" id="GAA1624260.1"/>
    </source>
</evidence>
<proteinExistence type="predicted"/>
<accession>A0ABP4QX75</accession>
<organism evidence="1 2">
    <name type="scientific">Nonomuraea maheshkhaliensis</name>
    <dbReference type="NCBI Taxonomy" id="419590"/>
    <lineage>
        <taxon>Bacteria</taxon>
        <taxon>Bacillati</taxon>
        <taxon>Actinomycetota</taxon>
        <taxon>Actinomycetes</taxon>
        <taxon>Streptosporangiales</taxon>
        <taxon>Streptosporangiaceae</taxon>
        <taxon>Nonomuraea</taxon>
    </lineage>
</organism>
<keyword evidence="2" id="KW-1185">Reference proteome</keyword>
<reference evidence="2" key="1">
    <citation type="journal article" date="2019" name="Int. J. Syst. Evol. Microbiol.">
        <title>The Global Catalogue of Microorganisms (GCM) 10K type strain sequencing project: providing services to taxonomists for standard genome sequencing and annotation.</title>
        <authorList>
            <consortium name="The Broad Institute Genomics Platform"/>
            <consortium name="The Broad Institute Genome Sequencing Center for Infectious Disease"/>
            <person name="Wu L."/>
            <person name="Ma J."/>
        </authorList>
    </citation>
    <scope>NUCLEOTIDE SEQUENCE [LARGE SCALE GENOMIC DNA]</scope>
    <source>
        <strain evidence="2">JCM 13929</strain>
    </source>
</reference>